<evidence type="ECO:0000313" key="2">
    <source>
        <dbReference type="EMBL" id="EOR69938.1"/>
    </source>
</evidence>
<keyword evidence="3" id="KW-1185">Reference proteome</keyword>
<proteinExistence type="predicted"/>
<gene>
    <name evidence="2" type="ORF">TM51_15351</name>
</gene>
<evidence type="ECO:0000256" key="1">
    <source>
        <dbReference type="SAM" id="MobiDB-lite"/>
    </source>
</evidence>
<dbReference type="AlphaFoldDB" id="A0A9P2T7U9"/>
<organism evidence="2 3">
    <name type="scientific">Thermobifida fusca TM51</name>
    <dbReference type="NCBI Taxonomy" id="1169414"/>
    <lineage>
        <taxon>Bacteria</taxon>
        <taxon>Bacillati</taxon>
        <taxon>Actinomycetota</taxon>
        <taxon>Actinomycetes</taxon>
        <taxon>Streptosporangiales</taxon>
        <taxon>Nocardiopsidaceae</taxon>
        <taxon>Thermobifida</taxon>
    </lineage>
</organism>
<name>A0A9P2T7U9_THEFU</name>
<comment type="caution">
    <text evidence="2">The sequence shown here is derived from an EMBL/GenBank/DDBJ whole genome shotgun (WGS) entry which is preliminary data.</text>
</comment>
<evidence type="ECO:0000313" key="3">
    <source>
        <dbReference type="Proteomes" id="UP000014184"/>
    </source>
</evidence>
<feature type="region of interest" description="Disordered" evidence="1">
    <location>
        <begin position="158"/>
        <end position="198"/>
    </location>
</feature>
<reference evidence="2 3" key="1">
    <citation type="journal article" date="2013" name="Genome Announc.">
        <title>Draft Genome Sequence of the Lignocellulose Decomposer Thermobifida fusca Strain TM51.</title>
        <authorList>
            <person name="Toth A."/>
            <person name="Barna T."/>
            <person name="Nagy I."/>
            <person name="Horvath B."/>
            <person name="Nagy I."/>
            <person name="Tancsics A."/>
            <person name="Kriszt B."/>
            <person name="Baka E."/>
            <person name="Fekete C."/>
            <person name="Kukolya J."/>
        </authorList>
    </citation>
    <scope>NUCLEOTIDE SEQUENCE [LARGE SCALE GENOMIC DNA]</scope>
    <source>
        <strain evidence="2 3">TM51</strain>
    </source>
</reference>
<accession>A0A9P2T7U9</accession>
<dbReference type="EMBL" id="AOSG01000087">
    <property type="protein sequence ID" value="EOR69938.1"/>
    <property type="molecule type" value="Genomic_DNA"/>
</dbReference>
<dbReference type="Proteomes" id="UP000014184">
    <property type="component" value="Unassembled WGS sequence"/>
</dbReference>
<feature type="region of interest" description="Disordered" evidence="1">
    <location>
        <begin position="1"/>
        <end position="34"/>
    </location>
</feature>
<protein>
    <recommendedName>
        <fullName evidence="4">DUF3618 domain-containing protein</fullName>
    </recommendedName>
</protein>
<evidence type="ECO:0008006" key="4">
    <source>
        <dbReference type="Google" id="ProtNLM"/>
    </source>
</evidence>
<sequence length="198" mass="21285">MAYETAPSEAGGRSSGAKEKAGEVADQARQSTGEVAATVKEQAREVAGESRTQARHVATRIRDQLDEETWTQAQRVAEMVREWSDDLAAMADQTEVDSPVRDVVRQVAERGHRTADFLDQRGLYGVADEIRGFARRRPGLFLAGAALAGFAVGRLAKAVTKESQEETAEPSAVESSGPGPVRTPPPRQEESAPSAEEP</sequence>
<dbReference type="RefSeq" id="WP_011293410.1">
    <property type="nucleotide sequence ID" value="NZ_AOSG01000087.1"/>
</dbReference>